<dbReference type="Gene3D" id="3.40.50.1820">
    <property type="entry name" value="alpha/beta hydrolase"/>
    <property type="match status" value="1"/>
</dbReference>
<comment type="caution">
    <text evidence="3">The sequence shown here is derived from an EMBL/GenBank/DDBJ whole genome shotgun (WGS) entry which is preliminary data.</text>
</comment>
<gene>
    <name evidence="3" type="ORF">SLS53_005073</name>
</gene>
<dbReference type="Pfam" id="PF01764">
    <property type="entry name" value="Lipase_3"/>
    <property type="match status" value="1"/>
</dbReference>
<evidence type="ECO:0000313" key="3">
    <source>
        <dbReference type="EMBL" id="KAK7741009.1"/>
    </source>
</evidence>
<dbReference type="PANTHER" id="PTHR46023">
    <property type="entry name" value="LIPASE CLASS 3 PROTEIN-LIKE"/>
    <property type="match status" value="1"/>
</dbReference>
<reference evidence="3 4" key="1">
    <citation type="journal article" date="2023" name="PLoS ONE">
        <title>Cytospora paraplurivora sp. nov. isolated from orchards with fruit tree decline syndrome in Ontario, Canada.</title>
        <authorList>
            <person name="Ilyukhin E."/>
            <person name="Nguyen H.D.T."/>
            <person name="Castle A.J."/>
            <person name="Ellouze W."/>
        </authorList>
    </citation>
    <scope>NUCLEOTIDE SEQUENCE [LARGE SCALE GENOMIC DNA]</scope>
    <source>
        <strain evidence="3 4">FDS-564</strain>
    </source>
</reference>
<feature type="region of interest" description="Disordered" evidence="1">
    <location>
        <begin position="120"/>
        <end position="174"/>
    </location>
</feature>
<evidence type="ECO:0000259" key="2">
    <source>
        <dbReference type="Pfam" id="PF01764"/>
    </source>
</evidence>
<protein>
    <recommendedName>
        <fullName evidence="2">Fungal lipase-type domain-containing protein</fullName>
    </recommendedName>
</protein>
<dbReference type="InterPro" id="IPR002921">
    <property type="entry name" value="Fungal_lipase-type"/>
</dbReference>
<organism evidence="3 4">
    <name type="scientific">Cytospora paraplurivora</name>
    <dbReference type="NCBI Taxonomy" id="2898453"/>
    <lineage>
        <taxon>Eukaryota</taxon>
        <taxon>Fungi</taxon>
        <taxon>Dikarya</taxon>
        <taxon>Ascomycota</taxon>
        <taxon>Pezizomycotina</taxon>
        <taxon>Sordariomycetes</taxon>
        <taxon>Sordariomycetidae</taxon>
        <taxon>Diaporthales</taxon>
        <taxon>Cytosporaceae</taxon>
        <taxon>Cytospora</taxon>
    </lineage>
</organism>
<feature type="domain" description="Fungal lipase-type" evidence="2">
    <location>
        <begin position="256"/>
        <end position="406"/>
    </location>
</feature>
<feature type="compositionally biased region" description="Low complexity" evidence="1">
    <location>
        <begin position="456"/>
        <end position="479"/>
    </location>
</feature>
<feature type="compositionally biased region" description="Low complexity" evidence="1">
    <location>
        <begin position="493"/>
        <end position="520"/>
    </location>
</feature>
<dbReference type="SUPFAM" id="SSF53474">
    <property type="entry name" value="alpha/beta-Hydrolases"/>
    <property type="match status" value="1"/>
</dbReference>
<proteinExistence type="predicted"/>
<evidence type="ECO:0000256" key="1">
    <source>
        <dbReference type="SAM" id="MobiDB-lite"/>
    </source>
</evidence>
<dbReference type="PANTHER" id="PTHR46023:SF6">
    <property type="entry name" value="LIPASE CLASS 3 FAMILY PROTEIN"/>
    <property type="match status" value="1"/>
</dbReference>
<dbReference type="Proteomes" id="UP001320245">
    <property type="component" value="Unassembled WGS sequence"/>
</dbReference>
<feature type="region of interest" description="Disordered" evidence="1">
    <location>
        <begin position="436"/>
        <end position="529"/>
    </location>
</feature>
<feature type="compositionally biased region" description="Low complexity" evidence="1">
    <location>
        <begin position="164"/>
        <end position="174"/>
    </location>
</feature>
<name>A0AAN9YGJ3_9PEZI</name>
<sequence>MDCWNGGSAPPPYSVDQQQGPVVVNQHYYLLPAPPSDVMSQRPEGSEVALLDLDDGSAANLAIQVMPGALPDSLNNGLVPWKGDVQQSAAATDHMYQRFNDVMTLIDQDGYAGNEKDLFVCNSASPSPPSSPSSAVDTTTTRGLSNKPKKSQSSSKLHHDTPKGQAAAGSGSAVSGSSYFAKVELYANSRLPMNLPPLKLYIPTWPLLCLAAQYSDRVYEKPRGAEKDVHIKGDHRSGTRATVIKSVPMDHMNTIVFAIRGTATFMDWAVNLNTEPTSPAGFLDDPGNYCHAGFLKAARKMIKPVATRLRQLLNEDPSRSSYSLLITGHSAGGAVAALLYSHMLSTSPEAGSELNALTGCFKRVHCVTFGAPPVSLLPLQKPEGRPELNKSLFMSFVNEGDPVARADKAYVRSLLELFAKPAPTATTTMAAAATEITTTKQEKPPSSSLVLATCPKQSHSSKSSPSVVSASKSGKSGRTTTKKKGHKSRHRSSSSSSTASTTSSTASSNSIAAAPTTTPPQVNNNNSTAAGPVWEVPPCTLSNAGRIVVLRSGDARARLRGKKTVEERLNEGVVAQVATDEQLRGVVWGNPVCHVMKLYAGRLEILAVGAVTAKGY</sequence>
<evidence type="ECO:0000313" key="4">
    <source>
        <dbReference type="Proteomes" id="UP001320245"/>
    </source>
</evidence>
<dbReference type="AlphaFoldDB" id="A0AAN9YGJ3"/>
<feature type="compositionally biased region" description="Basic residues" evidence="1">
    <location>
        <begin position="480"/>
        <end position="492"/>
    </location>
</feature>
<accession>A0AAN9YGJ3</accession>
<dbReference type="CDD" id="cd00519">
    <property type="entry name" value="Lipase_3"/>
    <property type="match status" value="1"/>
</dbReference>
<keyword evidence="4" id="KW-1185">Reference proteome</keyword>
<dbReference type="InterPro" id="IPR029058">
    <property type="entry name" value="AB_hydrolase_fold"/>
</dbReference>
<dbReference type="EMBL" id="JAJSPL020000018">
    <property type="protein sequence ID" value="KAK7741009.1"/>
    <property type="molecule type" value="Genomic_DNA"/>
</dbReference>
<dbReference type="GO" id="GO:0006629">
    <property type="term" value="P:lipid metabolic process"/>
    <property type="evidence" value="ECO:0007669"/>
    <property type="project" value="InterPro"/>
</dbReference>